<dbReference type="Gene3D" id="3.30.40.10">
    <property type="entry name" value="Zinc/RING finger domain, C3HC4 (zinc finger)"/>
    <property type="match status" value="1"/>
</dbReference>
<dbReference type="GO" id="GO:0006355">
    <property type="term" value="P:regulation of DNA-templated transcription"/>
    <property type="evidence" value="ECO:0007669"/>
    <property type="project" value="TreeGrafter"/>
</dbReference>
<gene>
    <name evidence="8" type="ORF">AC579_2489</name>
</gene>
<dbReference type="SUPFAM" id="SSF57903">
    <property type="entry name" value="FYVE/PHD zinc finger"/>
    <property type="match status" value="1"/>
</dbReference>
<name>A0A139IEY2_9PEZI</name>
<dbReference type="SMART" id="SM00317">
    <property type="entry name" value="SET"/>
    <property type="match status" value="1"/>
</dbReference>
<dbReference type="EMBL" id="LFZO01000123">
    <property type="protein sequence ID" value="KXT13260.1"/>
    <property type="molecule type" value="Genomic_DNA"/>
</dbReference>
<dbReference type="InterPro" id="IPR019787">
    <property type="entry name" value="Znf_PHD-finger"/>
</dbReference>
<feature type="compositionally biased region" description="Pro residues" evidence="5">
    <location>
        <begin position="740"/>
        <end position="749"/>
    </location>
</feature>
<keyword evidence="2" id="KW-0863">Zinc-finger</keyword>
<dbReference type="InterPro" id="IPR011011">
    <property type="entry name" value="Znf_FYVE_PHD"/>
</dbReference>
<dbReference type="SMART" id="SM00249">
    <property type="entry name" value="PHD"/>
    <property type="match status" value="1"/>
</dbReference>
<feature type="compositionally biased region" description="Polar residues" evidence="5">
    <location>
        <begin position="591"/>
        <end position="606"/>
    </location>
</feature>
<feature type="region of interest" description="Disordered" evidence="5">
    <location>
        <begin position="110"/>
        <end position="216"/>
    </location>
</feature>
<evidence type="ECO:0000256" key="1">
    <source>
        <dbReference type="ARBA" id="ARBA00022723"/>
    </source>
</evidence>
<feature type="compositionally biased region" description="Basic residues" evidence="5">
    <location>
        <begin position="130"/>
        <end position="139"/>
    </location>
</feature>
<feature type="compositionally biased region" description="Polar residues" evidence="5">
    <location>
        <begin position="496"/>
        <end position="511"/>
    </location>
</feature>
<dbReference type="PANTHER" id="PTHR46462:SF3">
    <property type="entry name" value="UPSET, ISOFORM A"/>
    <property type="match status" value="1"/>
</dbReference>
<feature type="compositionally biased region" description="Basic and acidic residues" evidence="5">
    <location>
        <begin position="722"/>
        <end position="735"/>
    </location>
</feature>
<evidence type="ECO:0000313" key="8">
    <source>
        <dbReference type="EMBL" id="KXT13260.1"/>
    </source>
</evidence>
<evidence type="ECO:0000256" key="2">
    <source>
        <dbReference type="ARBA" id="ARBA00022771"/>
    </source>
</evidence>
<feature type="compositionally biased region" description="Basic and acidic residues" evidence="5">
    <location>
        <begin position="773"/>
        <end position="786"/>
    </location>
</feature>
<feature type="compositionally biased region" description="Polar residues" evidence="5">
    <location>
        <begin position="907"/>
        <end position="927"/>
    </location>
</feature>
<reference evidence="8 9" key="1">
    <citation type="submission" date="2015-07" db="EMBL/GenBank/DDBJ databases">
        <title>Comparative genomics of the Sigatoka disease complex on banana suggests a link between parallel evolutionary changes in Pseudocercospora fijiensis and Pseudocercospora eumusae and increased virulence on the banana host.</title>
        <authorList>
            <person name="Chang T.-C."/>
            <person name="Salvucci A."/>
            <person name="Crous P.W."/>
            <person name="Stergiopoulos I."/>
        </authorList>
    </citation>
    <scope>NUCLEOTIDE SEQUENCE [LARGE SCALE GENOMIC DNA]</scope>
    <source>
        <strain evidence="8 9">CBS 116634</strain>
    </source>
</reference>
<proteinExistence type="predicted"/>
<dbReference type="InterPro" id="IPR001965">
    <property type="entry name" value="Znf_PHD"/>
</dbReference>
<dbReference type="InterPro" id="IPR013083">
    <property type="entry name" value="Znf_RING/FYVE/PHD"/>
</dbReference>
<dbReference type="InterPro" id="IPR046341">
    <property type="entry name" value="SET_dom_sf"/>
</dbReference>
<feature type="compositionally biased region" description="Basic residues" evidence="5">
    <location>
        <begin position="200"/>
        <end position="214"/>
    </location>
</feature>
<feature type="region of interest" description="Disordered" evidence="5">
    <location>
        <begin position="479"/>
        <end position="687"/>
    </location>
</feature>
<dbReference type="GO" id="GO:0070210">
    <property type="term" value="C:Rpd3L-Expanded complex"/>
    <property type="evidence" value="ECO:0007669"/>
    <property type="project" value="TreeGrafter"/>
</dbReference>
<feature type="compositionally biased region" description="Polar residues" evidence="5">
    <location>
        <begin position="848"/>
        <end position="859"/>
    </location>
</feature>
<dbReference type="Gene3D" id="2.170.270.10">
    <property type="entry name" value="SET domain"/>
    <property type="match status" value="1"/>
</dbReference>
<evidence type="ECO:0000259" key="6">
    <source>
        <dbReference type="SMART" id="SM00249"/>
    </source>
</evidence>
<sequence length="957" mass="105048">MTDTSFPVKAINARDLSHHASLISHSVSNHHHQRFAAPSHENDLPEDDGQIDCICGFADDDGWTVACDICNRWQHQSCYYPEYDEISLPSNVEHYCVKCKPRAIDLHRAHSRQLEKRDQTEPLQNGGKRAPSKSHKKKVKENGVVHTNGWPVDKLRHDRNSASPRDQPPPAKRPKTSHRNSDSTTATTNTTATTTTTTKGHNRKRNASTAHRRSISLSPDFPIEQYSESFLQCYQEDNWEVTDTNLHSSISVTNALSDWLNSSDEEFRSRHGQPKGELLMRWDGHLDEIPGKAQIEIQDQHDAEVEYDGRHPSWRMVTVQEPVANGAYIGELKGHVGFKADYQQEEGNRWRQLRHPEPFVFFHPKLPIVIDARHEGTELRYVRRSCQPNARLQILVTDGVDCHFCFMATEQIEPGDEIAVGWDTSSGLPEMVNQGKISEEDMDHLSSWVSTALANCGPCACALPKGDCMMSRFDKRTHGAAEAVKAPKQKKRKTGQHISPINTNAVNSRSGSEARRVDPDDETDSRSASGSAGRGCASRDMTPNTHYSTNGTSTLPELSEREKKKLAKEEEMFRRQEEERAGKQAKKKRSSAGSTLNTPSATSSKQLGLPDKVNKSADAGTSRQHAASSAKAPIGRKVKGSKSQAKPVAKAIKRPKPDYRQASTQCDLDQEEAAQRAPTPSSRRLFKSHRRRLLERCARNNSILLASVPCSPTFEPGNALSDKMDVDQSDLDRAKQSTPDPAPSAPKSPPSKATDLSTASNVDQDTDMADAPSDDKVESPVERHSTAGDSPGSTRDSHPDKPSPAPPWDSRSDTAINGLTQKPMGMHLQMPPPQTNPFALPTLPGSAGTPNTAFITQSPAGMGPGHVFSPSVTSAVTPSPARKKMSLSDYTRRKKKDDGPKMDRDSSPASTASGPIMAPSQTSSSSEVRAAEGNALEEDVKMEEAPQVENVPPSTAA</sequence>
<feature type="compositionally biased region" description="Basic and acidic residues" evidence="5">
    <location>
        <begin position="110"/>
        <end position="120"/>
    </location>
</feature>
<evidence type="ECO:0008006" key="10">
    <source>
        <dbReference type="Google" id="ProtNLM"/>
    </source>
</evidence>
<evidence type="ECO:0000256" key="5">
    <source>
        <dbReference type="SAM" id="MobiDB-lite"/>
    </source>
</evidence>
<dbReference type="GO" id="GO:0006325">
    <property type="term" value="P:chromatin organization"/>
    <property type="evidence" value="ECO:0007669"/>
    <property type="project" value="UniProtKB-KW"/>
</dbReference>
<dbReference type="OrthoDB" id="1928087at2759"/>
<dbReference type="GO" id="GO:0034967">
    <property type="term" value="C:Set3 complex"/>
    <property type="evidence" value="ECO:0007669"/>
    <property type="project" value="TreeGrafter"/>
</dbReference>
<dbReference type="InterPro" id="IPR001214">
    <property type="entry name" value="SET_dom"/>
</dbReference>
<dbReference type="STRING" id="113226.A0A139IEY2"/>
<organism evidence="8 9">
    <name type="scientific">Pseudocercospora musae</name>
    <dbReference type="NCBI Taxonomy" id="113226"/>
    <lineage>
        <taxon>Eukaryota</taxon>
        <taxon>Fungi</taxon>
        <taxon>Dikarya</taxon>
        <taxon>Ascomycota</taxon>
        <taxon>Pezizomycotina</taxon>
        <taxon>Dothideomycetes</taxon>
        <taxon>Dothideomycetidae</taxon>
        <taxon>Mycosphaerellales</taxon>
        <taxon>Mycosphaerellaceae</taxon>
        <taxon>Pseudocercospora</taxon>
    </lineage>
</organism>
<dbReference type="AlphaFoldDB" id="A0A139IEY2"/>
<accession>A0A139IEY2</accession>
<protein>
    <recommendedName>
        <fullName evidence="10">SET domain-containing protein</fullName>
    </recommendedName>
</protein>
<feature type="compositionally biased region" description="Low complexity" evidence="5">
    <location>
        <begin position="526"/>
        <end position="539"/>
    </location>
</feature>
<feature type="compositionally biased region" description="Low complexity" evidence="5">
    <location>
        <begin position="869"/>
        <end position="880"/>
    </location>
</feature>
<evidence type="ECO:0000313" key="9">
    <source>
        <dbReference type="Proteomes" id="UP000073492"/>
    </source>
</evidence>
<dbReference type="PANTHER" id="PTHR46462">
    <property type="entry name" value="UPSET, ISOFORM A"/>
    <property type="match status" value="1"/>
</dbReference>
<keyword evidence="4" id="KW-0156">Chromatin regulator</keyword>
<keyword evidence="1" id="KW-0479">Metal-binding</keyword>
<keyword evidence="9" id="KW-1185">Reference proteome</keyword>
<comment type="caution">
    <text evidence="8">The sequence shown here is derived from an EMBL/GenBank/DDBJ whole genome shotgun (WGS) entry which is preliminary data.</text>
</comment>
<dbReference type="Pfam" id="PF00628">
    <property type="entry name" value="PHD"/>
    <property type="match status" value="1"/>
</dbReference>
<feature type="compositionally biased region" description="Low complexity" evidence="5">
    <location>
        <begin position="184"/>
        <end position="198"/>
    </location>
</feature>
<feature type="domain" description="SET" evidence="7">
    <location>
        <begin position="312"/>
        <end position="429"/>
    </location>
</feature>
<feature type="compositionally biased region" description="Basic and acidic residues" evidence="5">
    <location>
        <begin position="896"/>
        <end position="906"/>
    </location>
</feature>
<dbReference type="Pfam" id="PF00856">
    <property type="entry name" value="SET"/>
    <property type="match status" value="1"/>
</dbReference>
<dbReference type="GO" id="GO:0008270">
    <property type="term" value="F:zinc ion binding"/>
    <property type="evidence" value="ECO:0007669"/>
    <property type="project" value="UniProtKB-KW"/>
</dbReference>
<dbReference type="Proteomes" id="UP000073492">
    <property type="component" value="Unassembled WGS sequence"/>
</dbReference>
<evidence type="ECO:0000259" key="7">
    <source>
        <dbReference type="SMART" id="SM00317"/>
    </source>
</evidence>
<evidence type="ECO:0000256" key="3">
    <source>
        <dbReference type="ARBA" id="ARBA00022833"/>
    </source>
</evidence>
<feature type="compositionally biased region" description="Polar residues" evidence="5">
    <location>
        <begin position="541"/>
        <end position="556"/>
    </location>
</feature>
<feature type="region of interest" description="Disordered" evidence="5">
    <location>
        <begin position="700"/>
        <end position="957"/>
    </location>
</feature>
<feature type="domain" description="Zinc finger PHD-type" evidence="6">
    <location>
        <begin position="52"/>
        <end position="100"/>
    </location>
</feature>
<dbReference type="SUPFAM" id="SSF82199">
    <property type="entry name" value="SET domain"/>
    <property type="match status" value="1"/>
</dbReference>
<keyword evidence="3" id="KW-0862">Zinc</keyword>
<evidence type="ECO:0000256" key="4">
    <source>
        <dbReference type="ARBA" id="ARBA00022853"/>
    </source>
</evidence>
<feature type="compositionally biased region" description="Basic and acidic residues" evidence="5">
    <location>
        <begin position="558"/>
        <end position="582"/>
    </location>
</feature>